<feature type="region of interest" description="Disordered" evidence="1">
    <location>
        <begin position="12"/>
        <end position="57"/>
    </location>
</feature>
<feature type="compositionally biased region" description="Polar residues" evidence="1">
    <location>
        <begin position="39"/>
        <end position="50"/>
    </location>
</feature>
<gene>
    <name evidence="2" type="ORF">V8N49_22105</name>
</gene>
<evidence type="ECO:0000313" key="3">
    <source>
        <dbReference type="Proteomes" id="UP001306592"/>
    </source>
</evidence>
<sequence>MKVIEREFLAEVSGAGGRNDPPFNSECNNSSNEGGAGSQNKGNPNYSQSVVHPVIMV</sequence>
<proteinExistence type="predicted"/>
<feature type="compositionally biased region" description="Low complexity" evidence="1">
    <location>
        <begin position="24"/>
        <end position="33"/>
    </location>
</feature>
<dbReference type="EMBL" id="JBANEI010000025">
    <property type="protein sequence ID" value="MEI2684335.1"/>
    <property type="molecule type" value="Genomic_DNA"/>
</dbReference>
<reference evidence="2 3" key="1">
    <citation type="submission" date="2024-02" db="EMBL/GenBank/DDBJ databases">
        <title>First report Erwinia aphidicola in onion in Chile.</title>
        <authorList>
            <person name="Valenzuela M."/>
            <person name="Pena M."/>
            <person name="Dutta B."/>
        </authorList>
    </citation>
    <scope>NUCLEOTIDE SEQUENCE [LARGE SCALE GENOMIC DNA]</scope>
    <source>
        <strain evidence="2 3">QCJ3A</strain>
    </source>
</reference>
<protein>
    <submittedName>
        <fullName evidence="2">Uncharacterized protein</fullName>
    </submittedName>
</protein>
<dbReference type="RefSeq" id="WP_180276863.1">
    <property type="nucleotide sequence ID" value="NZ_JBANEI010000025.1"/>
</dbReference>
<accession>A0ABU8DLG5</accession>
<name>A0ABU8DLG5_ERWAP</name>
<dbReference type="Proteomes" id="UP001306592">
    <property type="component" value="Unassembled WGS sequence"/>
</dbReference>
<organism evidence="2 3">
    <name type="scientific">Erwinia aphidicola</name>
    <dbReference type="NCBI Taxonomy" id="68334"/>
    <lineage>
        <taxon>Bacteria</taxon>
        <taxon>Pseudomonadati</taxon>
        <taxon>Pseudomonadota</taxon>
        <taxon>Gammaproteobacteria</taxon>
        <taxon>Enterobacterales</taxon>
        <taxon>Erwiniaceae</taxon>
        <taxon>Erwinia</taxon>
    </lineage>
</organism>
<comment type="caution">
    <text evidence="2">The sequence shown here is derived from an EMBL/GenBank/DDBJ whole genome shotgun (WGS) entry which is preliminary data.</text>
</comment>
<evidence type="ECO:0000313" key="2">
    <source>
        <dbReference type="EMBL" id="MEI2684335.1"/>
    </source>
</evidence>
<evidence type="ECO:0000256" key="1">
    <source>
        <dbReference type="SAM" id="MobiDB-lite"/>
    </source>
</evidence>
<keyword evidence="3" id="KW-1185">Reference proteome</keyword>